<keyword evidence="1" id="KW-0175">Coiled coil</keyword>
<feature type="region of interest" description="Disordered" evidence="2">
    <location>
        <begin position="107"/>
        <end position="145"/>
    </location>
</feature>
<evidence type="ECO:0000313" key="4">
    <source>
        <dbReference type="Proteomes" id="UP000518188"/>
    </source>
</evidence>
<organism evidence="3 4">
    <name type="scientific">Mycolicibacterium septicum DSM 44393</name>
    <dbReference type="NCBI Taxonomy" id="1341646"/>
    <lineage>
        <taxon>Bacteria</taxon>
        <taxon>Bacillati</taxon>
        <taxon>Actinomycetota</taxon>
        <taxon>Actinomycetes</taxon>
        <taxon>Mycobacteriales</taxon>
        <taxon>Mycobacteriaceae</taxon>
        <taxon>Mycolicibacterium</taxon>
    </lineage>
</organism>
<sequence length="160" mass="17536">MANKRTLEQARKEARARLVEAQQKEAERERQAIEDAAVIVRARTRRADVDSWETKQIAAVAVEADRKRVEHERTAIDAVQRMRARGETVKTIALLCGLTEAEIRKLTRRAARSQPAPTEDGQPRALAEGAAESAPQAPEVVDAVHAIADAAPVERVASST</sequence>
<comment type="caution">
    <text evidence="3">The sequence shown here is derived from an EMBL/GenBank/DDBJ whole genome shotgun (WGS) entry which is preliminary data.</text>
</comment>
<reference evidence="3 4" key="1">
    <citation type="submission" date="2020-04" db="EMBL/GenBank/DDBJ databases">
        <title>MicrobeNet Type strains.</title>
        <authorList>
            <person name="Nicholson A.C."/>
        </authorList>
    </citation>
    <scope>NUCLEOTIDE SEQUENCE [LARGE SCALE GENOMIC DNA]</scope>
    <source>
        <strain evidence="3 4">ATCC 700731</strain>
    </source>
</reference>
<dbReference type="Proteomes" id="UP000518188">
    <property type="component" value="Unassembled WGS sequence"/>
</dbReference>
<gene>
    <name evidence="3" type="ORF">HGA11_29085</name>
</gene>
<proteinExistence type="predicted"/>
<evidence type="ECO:0000256" key="2">
    <source>
        <dbReference type="SAM" id="MobiDB-lite"/>
    </source>
</evidence>
<dbReference type="AlphaFoldDB" id="A0A7X6MVX7"/>
<name>A0A7X6MVX7_9MYCO</name>
<evidence type="ECO:0000313" key="3">
    <source>
        <dbReference type="EMBL" id="NKZ15031.1"/>
    </source>
</evidence>
<dbReference type="EMBL" id="JAAXPJ010000015">
    <property type="protein sequence ID" value="NKZ15031.1"/>
    <property type="molecule type" value="Genomic_DNA"/>
</dbReference>
<evidence type="ECO:0000256" key="1">
    <source>
        <dbReference type="SAM" id="Coils"/>
    </source>
</evidence>
<dbReference type="RefSeq" id="WP_044524520.1">
    <property type="nucleotide sequence ID" value="NZ_HG322954.1"/>
</dbReference>
<accession>A0A7X6MVX7</accession>
<feature type="coiled-coil region" evidence="1">
    <location>
        <begin position="4"/>
        <end position="36"/>
    </location>
</feature>
<protein>
    <submittedName>
        <fullName evidence="3">Uncharacterized protein</fullName>
    </submittedName>
</protein>